<keyword evidence="1" id="KW-1133">Transmembrane helix</keyword>
<feature type="transmembrane region" description="Helical" evidence="1">
    <location>
        <begin position="21"/>
        <end position="45"/>
    </location>
</feature>
<evidence type="ECO:0000313" key="2">
    <source>
        <dbReference type="EMBL" id="RBL89921.1"/>
    </source>
</evidence>
<accession>A0A365XV74</accession>
<feature type="transmembrane region" description="Helical" evidence="1">
    <location>
        <begin position="204"/>
        <end position="223"/>
    </location>
</feature>
<dbReference type="Proteomes" id="UP000253410">
    <property type="component" value="Unassembled WGS sequence"/>
</dbReference>
<feature type="transmembrane region" description="Helical" evidence="1">
    <location>
        <begin position="348"/>
        <end position="369"/>
    </location>
</feature>
<dbReference type="PANTHER" id="PTHR34219:SF3">
    <property type="entry name" value="BLL7967 PROTEIN"/>
    <property type="match status" value="1"/>
</dbReference>
<organism evidence="2 3">
    <name type="scientific">Chitinophaga flava</name>
    <dbReference type="NCBI Taxonomy" id="2259036"/>
    <lineage>
        <taxon>Bacteria</taxon>
        <taxon>Pseudomonadati</taxon>
        <taxon>Bacteroidota</taxon>
        <taxon>Chitinophagia</taxon>
        <taxon>Chitinophagales</taxon>
        <taxon>Chitinophagaceae</taxon>
        <taxon>Chitinophaga</taxon>
    </lineage>
</organism>
<dbReference type="EMBL" id="QFFJ01000002">
    <property type="protein sequence ID" value="RBL89921.1"/>
    <property type="molecule type" value="Genomic_DNA"/>
</dbReference>
<reference evidence="2 3" key="1">
    <citation type="submission" date="2018-05" db="EMBL/GenBank/DDBJ databases">
        <title>Chitinophaga sp. K3CV102501T nov., isolated from isolated from a monsoon evergreen broad-leaved forest soil.</title>
        <authorList>
            <person name="Lv Y."/>
        </authorList>
    </citation>
    <scope>NUCLEOTIDE SEQUENCE [LARGE SCALE GENOMIC DNA]</scope>
    <source>
        <strain evidence="2 3">GDMCC 1.1325</strain>
    </source>
</reference>
<dbReference type="Pfam" id="PF03929">
    <property type="entry name" value="PepSY_TM"/>
    <property type="match status" value="1"/>
</dbReference>
<dbReference type="OrthoDB" id="111691at2"/>
<keyword evidence="1" id="KW-0472">Membrane</keyword>
<evidence type="ECO:0000313" key="3">
    <source>
        <dbReference type="Proteomes" id="UP000253410"/>
    </source>
</evidence>
<keyword evidence="3" id="KW-1185">Reference proteome</keyword>
<dbReference type="RefSeq" id="WP_113618670.1">
    <property type="nucleotide sequence ID" value="NZ_QFFJ01000002.1"/>
</dbReference>
<comment type="caution">
    <text evidence="2">The sequence shown here is derived from an EMBL/GenBank/DDBJ whole genome shotgun (WGS) entry which is preliminary data.</text>
</comment>
<proteinExistence type="predicted"/>
<evidence type="ECO:0000256" key="1">
    <source>
        <dbReference type="SAM" id="Phobius"/>
    </source>
</evidence>
<dbReference type="InterPro" id="IPR005625">
    <property type="entry name" value="PepSY-ass_TM"/>
</dbReference>
<dbReference type="PANTHER" id="PTHR34219">
    <property type="entry name" value="IRON-REGULATED INNER MEMBRANE PROTEIN-RELATED"/>
    <property type="match status" value="1"/>
</dbReference>
<feature type="transmembrane region" description="Helical" evidence="1">
    <location>
        <begin position="151"/>
        <end position="172"/>
    </location>
</feature>
<gene>
    <name evidence="2" type="ORF">DF182_25940</name>
</gene>
<protein>
    <submittedName>
        <fullName evidence="2">PepSY domain-containing protein</fullName>
    </submittedName>
</protein>
<name>A0A365XV74_9BACT</name>
<sequence length="393" mass="44184">MNTHPGKTKRQSWLSRLNSWLHLWLGISSGIVVIVVALTGTLFVYCDDIIDAMAGKARYITVKNERKLSPEELIAAFNREHPQLKAFSFQTYKDPSRSARIGAADKAGHFSFTWMDPYSGQSLTTSGAYYFFYVVAHVHSGEMPFGKTGNLIVQIATWIFLIELITGLILWWPSRWTPATRKQSFRIKWNASFKRVNYDLHNVPGFYSLLPALMLTITGLIIINDTVKSATHQLLGSKPDAFKTMRSKTPPYDSSKQFVPLVNIVDDLLKDPATRQVRLSIPKDSATAVLAMAGRELGLKAMDGRMLMVNRYDGREIPFPETIHRSLRIDGMNMNIHIGFWGGWVGKIITTIAGLICATLPITGFLIWWGRKKSKKNQRTATSSFITHTASVS</sequence>
<dbReference type="AlphaFoldDB" id="A0A365XV74"/>
<keyword evidence="1" id="KW-0812">Transmembrane</keyword>